<evidence type="ECO:0000313" key="8">
    <source>
        <dbReference type="Proteomes" id="UP001230156"/>
    </source>
</evidence>
<evidence type="ECO:0000256" key="1">
    <source>
        <dbReference type="ARBA" id="ARBA00003416"/>
    </source>
</evidence>
<sequence length="351" mass="38894">MSEMPIILSALALLGVLAILILQLRPKEVVRPDPRLDALSGQLQQLAAHQAGSQEAMDRRLSELGNRVADRLQMSATEAGKSLTELKERLAVIDAAQKNIAELSGQMVGLQDILSNKQSRGAFGEIQLADLVRDVMPAANYEFQAAVGNGRRVDCLLKLPNPPGSIGIDAKFPLEAYRSLREAKDDIATKLAQREFTTAIRTHVKAIAEKYIVPGVTADSALMFLPSEAVYAELHSNFPNLVDEACRAKVWIVSPTTMMATLTTIRAVLRDVSMREQAHVIQAKVRELLKDIERLDERVDKLQTHFGQVNEDVRQIRISTDKVTKRAEQIESVELEDERVTQLPLPERIPG</sequence>
<accession>A0ABU0YSC6</accession>
<dbReference type="PANTHER" id="PTHR30563">
    <property type="entry name" value="DNA RECOMBINATION PROTEIN RMUC"/>
    <property type="match status" value="1"/>
</dbReference>
<dbReference type="Proteomes" id="UP001230156">
    <property type="component" value="Unassembled WGS sequence"/>
</dbReference>
<comment type="similarity">
    <text evidence="2">Belongs to the RmuC family.</text>
</comment>
<dbReference type="PANTHER" id="PTHR30563:SF0">
    <property type="entry name" value="DNA RECOMBINATION PROTEIN RMUC"/>
    <property type="match status" value="1"/>
</dbReference>
<evidence type="ECO:0000313" key="7">
    <source>
        <dbReference type="EMBL" id="MDQ7250615.1"/>
    </source>
</evidence>
<organism evidence="7 8">
    <name type="scientific">Dongia sedimenti</name>
    <dbReference type="NCBI Taxonomy" id="3064282"/>
    <lineage>
        <taxon>Bacteria</taxon>
        <taxon>Pseudomonadati</taxon>
        <taxon>Pseudomonadota</taxon>
        <taxon>Alphaproteobacteria</taxon>
        <taxon>Rhodospirillales</taxon>
        <taxon>Dongiaceae</taxon>
        <taxon>Dongia</taxon>
    </lineage>
</organism>
<dbReference type="RefSeq" id="WP_379960111.1">
    <property type="nucleotide sequence ID" value="NZ_JAUYVI010000007.1"/>
</dbReference>
<keyword evidence="5" id="KW-0233">DNA recombination</keyword>
<dbReference type="InterPro" id="IPR003798">
    <property type="entry name" value="DNA_recombination_RmuC"/>
</dbReference>
<evidence type="ECO:0000256" key="4">
    <source>
        <dbReference type="ARBA" id="ARBA00023054"/>
    </source>
</evidence>
<comment type="function">
    <text evidence="1">Involved in DNA recombination.</text>
</comment>
<keyword evidence="4 6" id="KW-0175">Coiled coil</keyword>
<evidence type="ECO:0000256" key="5">
    <source>
        <dbReference type="ARBA" id="ARBA00023172"/>
    </source>
</evidence>
<gene>
    <name evidence="7" type="primary">rmuC</name>
    <name evidence="7" type="ORF">Q8A70_23200</name>
</gene>
<name>A0ABU0YSC6_9PROT</name>
<comment type="caution">
    <text evidence="7">The sequence shown here is derived from an EMBL/GenBank/DDBJ whole genome shotgun (WGS) entry which is preliminary data.</text>
</comment>
<reference evidence="8" key="1">
    <citation type="submission" date="2023-08" db="EMBL/GenBank/DDBJ databases">
        <title>Rhodospirillaceae gen. nov., a novel taxon isolated from the Yangtze River Yuezi River estuary sludge.</title>
        <authorList>
            <person name="Ruan L."/>
        </authorList>
    </citation>
    <scope>NUCLEOTIDE SEQUENCE [LARGE SCALE GENOMIC DNA]</scope>
    <source>
        <strain evidence="8">R-7</strain>
    </source>
</reference>
<feature type="coiled-coil region" evidence="6">
    <location>
        <begin position="278"/>
        <end position="312"/>
    </location>
</feature>
<proteinExistence type="inferred from homology"/>
<dbReference type="Pfam" id="PF02646">
    <property type="entry name" value="RmuC"/>
    <property type="match status" value="1"/>
</dbReference>
<evidence type="ECO:0000256" key="6">
    <source>
        <dbReference type="SAM" id="Coils"/>
    </source>
</evidence>
<evidence type="ECO:0000256" key="3">
    <source>
        <dbReference type="ARBA" id="ARBA00021840"/>
    </source>
</evidence>
<keyword evidence="8" id="KW-1185">Reference proteome</keyword>
<protein>
    <recommendedName>
        <fullName evidence="3">DNA recombination protein RmuC homolog</fullName>
    </recommendedName>
</protein>
<evidence type="ECO:0000256" key="2">
    <source>
        <dbReference type="ARBA" id="ARBA00009840"/>
    </source>
</evidence>
<dbReference type="EMBL" id="JAUYVI010000007">
    <property type="protein sequence ID" value="MDQ7250615.1"/>
    <property type="molecule type" value="Genomic_DNA"/>
</dbReference>